<gene>
    <name evidence="1" type="ORF">GJ746_10990</name>
</gene>
<evidence type="ECO:0000313" key="2">
    <source>
        <dbReference type="Proteomes" id="UP000427108"/>
    </source>
</evidence>
<protein>
    <submittedName>
        <fullName evidence="1">Uncharacterized protein</fullName>
    </submittedName>
</protein>
<evidence type="ECO:0000313" key="1">
    <source>
        <dbReference type="EMBL" id="QGN37798.1"/>
    </source>
</evidence>
<name>A0A6B8MXM6_KLEOX</name>
<dbReference type="Proteomes" id="UP000427108">
    <property type="component" value="Chromosome"/>
</dbReference>
<proteinExistence type="predicted"/>
<accession>A0A6B8MXM6</accession>
<organism evidence="1 2">
    <name type="scientific">Klebsiella oxytoca</name>
    <dbReference type="NCBI Taxonomy" id="571"/>
    <lineage>
        <taxon>Bacteria</taxon>
        <taxon>Pseudomonadati</taxon>
        <taxon>Pseudomonadota</taxon>
        <taxon>Gammaproteobacteria</taxon>
        <taxon>Enterobacterales</taxon>
        <taxon>Enterobacteriaceae</taxon>
        <taxon>Klebsiella/Raoultella group</taxon>
        <taxon>Klebsiella</taxon>
    </lineage>
</organism>
<dbReference type="EMBL" id="CP046115">
    <property type="protein sequence ID" value="QGN37798.1"/>
    <property type="molecule type" value="Genomic_DNA"/>
</dbReference>
<reference evidence="1 2" key="1">
    <citation type="submission" date="2019-11" db="EMBL/GenBank/DDBJ databases">
        <title>Isolation and Application of One Kind of P-Hydroxybenzoic Acid Degrading Bacterium in Mitigating Cropping Obstacle of Cucumber.</title>
        <authorList>
            <person name="Wu F."/>
            <person name="An Y."/>
        </authorList>
    </citation>
    <scope>NUCLEOTIDE SEQUENCE [LARGE SCALE GENOMIC DNA]</scope>
    <source>
        <strain evidence="1 2">P620</strain>
    </source>
</reference>
<dbReference type="AlphaFoldDB" id="A0A6B8MXM6"/>
<dbReference type="RefSeq" id="WP_154680224.1">
    <property type="nucleotide sequence ID" value="NZ_CP046115.1"/>
</dbReference>
<sequence length="97" mass="11352">MANDSRGNEVVFNRAYLNLCSENKKLSPLVIVKKIKEHNIVECFSFGLKGAIDIESKCLFLRYKYPWPDFEIELVRKKGGDYEFMLFHNDFLKGIDN</sequence>